<dbReference type="EMBL" id="CP086239">
    <property type="protein sequence ID" value="WAG60028.1"/>
    <property type="molecule type" value="Genomic_DNA"/>
</dbReference>
<keyword evidence="1" id="KW-0378">Hydrolase</keyword>
<evidence type="ECO:0000313" key="5">
    <source>
        <dbReference type="Proteomes" id="UP001164733"/>
    </source>
</evidence>
<name>A0AA47EGZ4_9CLOT</name>
<evidence type="ECO:0000256" key="2">
    <source>
        <dbReference type="SAM" id="SignalP"/>
    </source>
</evidence>
<dbReference type="AlphaFoldDB" id="A0AA47EGZ4"/>
<reference evidence="4" key="1">
    <citation type="submission" date="2021-11" db="EMBL/GenBank/DDBJ databases">
        <title>Clostridia strains as spoilage organisms.</title>
        <authorList>
            <person name="Wambui J."/>
            <person name="Stevens M.J.A."/>
            <person name="Stephan R."/>
        </authorList>
    </citation>
    <scope>NUCLEOTIDE SEQUENCE</scope>
    <source>
        <strain evidence="4">CF009</strain>
    </source>
</reference>
<feature type="signal peptide" evidence="2">
    <location>
        <begin position="1"/>
        <end position="20"/>
    </location>
</feature>
<proteinExistence type="predicted"/>
<dbReference type="Proteomes" id="UP001164733">
    <property type="component" value="Chromosome"/>
</dbReference>
<protein>
    <submittedName>
        <fullName evidence="4">Pectinesterase family protein</fullName>
    </submittedName>
</protein>
<feature type="chain" id="PRO_5041354614" evidence="2">
    <location>
        <begin position="21"/>
        <end position="383"/>
    </location>
</feature>
<dbReference type="GO" id="GO:0009279">
    <property type="term" value="C:cell outer membrane"/>
    <property type="evidence" value="ECO:0007669"/>
    <property type="project" value="TreeGrafter"/>
</dbReference>
<evidence type="ECO:0000313" key="4">
    <source>
        <dbReference type="EMBL" id="WAG60028.1"/>
    </source>
</evidence>
<dbReference type="RefSeq" id="WP_216123133.1">
    <property type="nucleotide sequence ID" value="NZ_CP086239.1"/>
</dbReference>
<dbReference type="Pfam" id="PF01095">
    <property type="entry name" value="Pectinesterase"/>
    <property type="match status" value="1"/>
</dbReference>
<evidence type="ECO:0000259" key="3">
    <source>
        <dbReference type="Pfam" id="PF01095"/>
    </source>
</evidence>
<dbReference type="PANTHER" id="PTHR31321:SF57">
    <property type="entry name" value="PECTINESTERASE 53-RELATED"/>
    <property type="match status" value="1"/>
</dbReference>
<evidence type="ECO:0000256" key="1">
    <source>
        <dbReference type="ARBA" id="ARBA00022801"/>
    </source>
</evidence>
<dbReference type="GO" id="GO:0042545">
    <property type="term" value="P:cell wall modification"/>
    <property type="evidence" value="ECO:0007669"/>
    <property type="project" value="InterPro"/>
</dbReference>
<accession>A0AA47EGZ4</accession>
<gene>
    <name evidence="4" type="ORF">LL038_21210</name>
</gene>
<organism evidence="4 5">
    <name type="scientific">Clostridium estertheticum</name>
    <dbReference type="NCBI Taxonomy" id="238834"/>
    <lineage>
        <taxon>Bacteria</taxon>
        <taxon>Bacillati</taxon>
        <taxon>Bacillota</taxon>
        <taxon>Clostridia</taxon>
        <taxon>Eubacteriales</taxon>
        <taxon>Clostridiaceae</taxon>
        <taxon>Clostridium</taxon>
    </lineage>
</organism>
<sequence length="383" mass="41789">MEKTLITSLLVVLTTSFVFAGYTPNKISSTTSKYNVIVDSNFTGTNGSNEDGTPTYKTLTAAVDEAPKSSTKKYVIYIKDGTYYEKVIIDKPNISLLGEDMNKTKLTYDVASGTKKNGTTTTYGTSDSASVSVIAPNFSAKNLTFENGFDYPKNKSKANTDTTKLKDPQAVALKFDKESDKAYINDCKITGYQDTLLSNAGTQYYSNCTITGCIDFIFGAGQGFFKNCDIVSIDMNSPSLNGYITAASTNIKNKYGFVFYKCNIKAESKEIAKDSVFLGRPWHPTTTFAGGIKKANPDAIGSVIYLDCNLGSHIKTVGWDKMSGKDQDQNVIWFTPEESRFYEYGSQGSGSVKTASATRKFLSAADVKACTENTVLNGWNPQQ</sequence>
<feature type="domain" description="Pectinesterase catalytic" evidence="3">
    <location>
        <begin position="50"/>
        <end position="355"/>
    </location>
</feature>
<dbReference type="GO" id="GO:0030599">
    <property type="term" value="F:pectinesterase activity"/>
    <property type="evidence" value="ECO:0007669"/>
    <property type="project" value="InterPro"/>
</dbReference>
<keyword evidence="2" id="KW-0732">Signal</keyword>
<dbReference type="PANTHER" id="PTHR31321">
    <property type="entry name" value="ACYL-COA THIOESTER HYDROLASE YBHC-RELATED"/>
    <property type="match status" value="1"/>
</dbReference>
<dbReference type="InterPro" id="IPR000070">
    <property type="entry name" value="Pectinesterase_cat"/>
</dbReference>